<comment type="caution">
    <text evidence="2">The sequence shown here is derived from an EMBL/GenBank/DDBJ whole genome shotgun (WGS) entry which is preliminary data.</text>
</comment>
<feature type="transmembrane region" description="Helical" evidence="1">
    <location>
        <begin position="12"/>
        <end position="33"/>
    </location>
</feature>
<protein>
    <submittedName>
        <fullName evidence="2">Uncharacterized protein</fullName>
    </submittedName>
</protein>
<name>A0ABW0JEZ2_9BURK</name>
<keyword evidence="1" id="KW-0812">Transmembrane</keyword>
<dbReference type="RefSeq" id="WP_377714062.1">
    <property type="nucleotide sequence ID" value="NZ_JBHSMP010000028.1"/>
</dbReference>
<keyword evidence="1" id="KW-0472">Membrane</keyword>
<dbReference type="Proteomes" id="UP001596103">
    <property type="component" value="Unassembled WGS sequence"/>
</dbReference>
<dbReference type="EMBL" id="JBHSMP010000028">
    <property type="protein sequence ID" value="MFC5431084.1"/>
    <property type="molecule type" value="Genomic_DNA"/>
</dbReference>
<accession>A0ABW0JEZ2</accession>
<evidence type="ECO:0000256" key="1">
    <source>
        <dbReference type="SAM" id="Phobius"/>
    </source>
</evidence>
<evidence type="ECO:0000313" key="3">
    <source>
        <dbReference type="Proteomes" id="UP001596103"/>
    </source>
</evidence>
<reference evidence="3" key="1">
    <citation type="journal article" date="2019" name="Int. J. Syst. Evol. Microbiol.">
        <title>The Global Catalogue of Microorganisms (GCM) 10K type strain sequencing project: providing services to taxonomists for standard genome sequencing and annotation.</title>
        <authorList>
            <consortium name="The Broad Institute Genomics Platform"/>
            <consortium name="The Broad Institute Genome Sequencing Center for Infectious Disease"/>
            <person name="Wu L."/>
            <person name="Ma J."/>
        </authorList>
    </citation>
    <scope>NUCLEOTIDE SEQUENCE [LARGE SCALE GENOMIC DNA]</scope>
    <source>
        <strain evidence="3">CCUG 56042</strain>
    </source>
</reference>
<evidence type="ECO:0000313" key="2">
    <source>
        <dbReference type="EMBL" id="MFC5431084.1"/>
    </source>
</evidence>
<gene>
    <name evidence="2" type="ORF">ACFPTO_20095</name>
</gene>
<sequence length="73" mass="7947">MEPILLTVLRDTAPVAVVLVLAAAVGFALGRLLRGRRPTPDVPDARKKAFAGRAMTREELDKALSHVEGRTER</sequence>
<organism evidence="2 3">
    <name type="scientific">Paraburkholderia denitrificans</name>
    <dbReference type="NCBI Taxonomy" id="694025"/>
    <lineage>
        <taxon>Bacteria</taxon>
        <taxon>Pseudomonadati</taxon>
        <taxon>Pseudomonadota</taxon>
        <taxon>Betaproteobacteria</taxon>
        <taxon>Burkholderiales</taxon>
        <taxon>Burkholderiaceae</taxon>
        <taxon>Paraburkholderia</taxon>
    </lineage>
</organism>
<keyword evidence="1" id="KW-1133">Transmembrane helix</keyword>
<proteinExistence type="predicted"/>
<keyword evidence="3" id="KW-1185">Reference proteome</keyword>